<dbReference type="EMBL" id="LN724749">
    <property type="protein sequence ID" value="CEP10679.1"/>
    <property type="molecule type" value="Genomic_DNA"/>
</dbReference>
<protein>
    <submittedName>
        <fullName evidence="1">Uncharacterized protein</fullName>
    </submittedName>
</protein>
<dbReference type="Proteomes" id="UP000054107">
    <property type="component" value="Unassembled WGS sequence"/>
</dbReference>
<keyword evidence="2" id="KW-1185">Reference proteome</keyword>
<reference evidence="1 2" key="1">
    <citation type="submission" date="2014-09" db="EMBL/GenBank/DDBJ databases">
        <authorList>
            <person name="Ellenberger Sabrina"/>
        </authorList>
    </citation>
    <scope>NUCLEOTIDE SEQUENCE [LARGE SCALE GENOMIC DNA]</scope>
    <source>
        <strain evidence="1 2">CBS 412.66</strain>
    </source>
</reference>
<gene>
    <name evidence="1" type="primary">PARPA_04419.1 scaffold 13078</name>
</gene>
<accession>A0A0B7N6J1</accession>
<sequence length="79" mass="9070">MQEGHQLATFADNWSEWGKYIRCYAQRSIKLLLPLDEAKTGDYVVIMDESFSIATYNSCLGRYKRRLEGYLQANTVQGG</sequence>
<dbReference type="AlphaFoldDB" id="A0A0B7N6J1"/>
<evidence type="ECO:0000313" key="2">
    <source>
        <dbReference type="Proteomes" id="UP000054107"/>
    </source>
</evidence>
<organism evidence="1 2">
    <name type="scientific">Parasitella parasitica</name>
    <dbReference type="NCBI Taxonomy" id="35722"/>
    <lineage>
        <taxon>Eukaryota</taxon>
        <taxon>Fungi</taxon>
        <taxon>Fungi incertae sedis</taxon>
        <taxon>Mucoromycota</taxon>
        <taxon>Mucoromycotina</taxon>
        <taxon>Mucoromycetes</taxon>
        <taxon>Mucorales</taxon>
        <taxon>Mucorineae</taxon>
        <taxon>Mucoraceae</taxon>
        <taxon>Parasitella</taxon>
    </lineage>
</organism>
<evidence type="ECO:0000313" key="1">
    <source>
        <dbReference type="EMBL" id="CEP10679.1"/>
    </source>
</evidence>
<name>A0A0B7N6J1_9FUNG</name>
<proteinExistence type="predicted"/>